<organism evidence="3 4">
    <name type="scientific">Segnochrobactrum spirostomi</name>
    <dbReference type="NCBI Taxonomy" id="2608987"/>
    <lineage>
        <taxon>Bacteria</taxon>
        <taxon>Pseudomonadati</taxon>
        <taxon>Pseudomonadota</taxon>
        <taxon>Alphaproteobacteria</taxon>
        <taxon>Hyphomicrobiales</taxon>
        <taxon>Segnochrobactraceae</taxon>
        <taxon>Segnochrobactrum</taxon>
    </lineage>
</organism>
<dbReference type="InterPro" id="IPR029058">
    <property type="entry name" value="AB_hydrolase_fold"/>
</dbReference>
<evidence type="ECO:0000259" key="2">
    <source>
        <dbReference type="Pfam" id="PF00561"/>
    </source>
</evidence>
<reference evidence="3 4" key="1">
    <citation type="submission" date="2019-09" db="EMBL/GenBank/DDBJ databases">
        <title>Segnochrobactrum spirostomi gen. nov., sp. nov., isolated from the ciliate Spirostomum cf. yagiui and description of a novel family, Segnochrobactraceae fam. nov. within the order Rhizobiales of the class Alphaproteobacteria.</title>
        <authorList>
            <person name="Akter S."/>
            <person name="Shazib S.U.A."/>
            <person name="Shin M.K."/>
        </authorList>
    </citation>
    <scope>NUCLEOTIDE SEQUENCE [LARGE SCALE GENOMIC DNA]</scope>
    <source>
        <strain evidence="3 4">Sp-1</strain>
    </source>
</reference>
<dbReference type="AlphaFoldDB" id="A0A6A7Y8D3"/>
<dbReference type="InterPro" id="IPR000073">
    <property type="entry name" value="AB_hydrolase_1"/>
</dbReference>
<accession>A0A6A7Y8D3</accession>
<dbReference type="Proteomes" id="UP000332515">
    <property type="component" value="Unassembled WGS sequence"/>
</dbReference>
<feature type="region of interest" description="Disordered" evidence="1">
    <location>
        <begin position="316"/>
        <end position="356"/>
    </location>
</feature>
<gene>
    <name evidence="3" type="ORF">F0357_23720</name>
</gene>
<dbReference type="GO" id="GO:0046503">
    <property type="term" value="P:glycerolipid catabolic process"/>
    <property type="evidence" value="ECO:0007669"/>
    <property type="project" value="TreeGrafter"/>
</dbReference>
<name>A0A6A7Y8D3_9HYPH</name>
<dbReference type="PANTHER" id="PTHR43433:SF5">
    <property type="entry name" value="AB HYDROLASE-1 DOMAIN-CONTAINING PROTEIN"/>
    <property type="match status" value="1"/>
</dbReference>
<dbReference type="PANTHER" id="PTHR43433">
    <property type="entry name" value="HYDROLASE, ALPHA/BETA FOLD FAMILY PROTEIN"/>
    <property type="match status" value="1"/>
</dbReference>
<evidence type="ECO:0000313" key="3">
    <source>
        <dbReference type="EMBL" id="MQT15604.1"/>
    </source>
</evidence>
<evidence type="ECO:0000256" key="1">
    <source>
        <dbReference type="SAM" id="MobiDB-lite"/>
    </source>
</evidence>
<feature type="domain" description="AB hydrolase-1" evidence="2">
    <location>
        <begin position="23"/>
        <end position="277"/>
    </location>
</feature>
<proteinExistence type="predicted"/>
<dbReference type="GO" id="GO:0004806">
    <property type="term" value="F:triacylglycerol lipase activity"/>
    <property type="evidence" value="ECO:0007669"/>
    <property type="project" value="TreeGrafter"/>
</dbReference>
<feature type="compositionally biased region" description="Basic and acidic residues" evidence="1">
    <location>
        <begin position="316"/>
        <end position="327"/>
    </location>
</feature>
<keyword evidence="3" id="KW-0378">Hydrolase</keyword>
<dbReference type="Gene3D" id="3.40.50.1820">
    <property type="entry name" value="alpha/beta hydrolase"/>
    <property type="match status" value="1"/>
</dbReference>
<keyword evidence="4" id="KW-1185">Reference proteome</keyword>
<feature type="compositionally biased region" description="Polar residues" evidence="1">
    <location>
        <begin position="346"/>
        <end position="356"/>
    </location>
</feature>
<dbReference type="InterPro" id="IPR050471">
    <property type="entry name" value="AB_hydrolase"/>
</dbReference>
<protein>
    <submittedName>
        <fullName evidence="3">Alpha/beta hydrolase</fullName>
    </submittedName>
</protein>
<comment type="caution">
    <text evidence="3">The sequence shown here is derived from an EMBL/GenBank/DDBJ whole genome shotgun (WGS) entry which is preliminary data.</text>
</comment>
<evidence type="ECO:0000313" key="4">
    <source>
        <dbReference type="Proteomes" id="UP000332515"/>
    </source>
</evidence>
<sequence length="356" mass="37875">MSVSKANGIEIAWDAFGEAGDEAVLLIAGLGTQMIRWSRSFCEALAARGYRVVRFDNRDSGGSTHLAACAAPDFGALVSALVAGRRPDVPYTLGDMAADAVGLLDALGIARAHFVGRSMGGVIAQIVASEYPDRTLSLTSIMASTGNPALPQADADIMAMMMRPAPDPATDPAGYLAVRLAFARRIAGRSRPFDETLHRALLLEELRRSHDPAGTARQMAAMAVAGDRRAGLGAITSPTLIIHGSEDPLIPPACGEDTARSIPNATYWLVPGMGHDVPPDLEESFVEAIRRVANAGPEGILQARRAEAHRADNHPIRTHTFPHEAGHSRRLSSDGCESRARRSRTRTLVSPSRGPQ</sequence>
<dbReference type="Pfam" id="PF00561">
    <property type="entry name" value="Abhydrolase_1"/>
    <property type="match status" value="1"/>
</dbReference>
<dbReference type="EMBL" id="VWNA01000003">
    <property type="protein sequence ID" value="MQT15604.1"/>
    <property type="molecule type" value="Genomic_DNA"/>
</dbReference>
<dbReference type="SUPFAM" id="SSF53474">
    <property type="entry name" value="alpha/beta-Hydrolases"/>
    <property type="match status" value="1"/>
</dbReference>